<keyword evidence="4 7" id="KW-1133">Transmembrane helix</keyword>
<name>A0ABW4BGT6_9LACO</name>
<sequence length="791" mass="85893">MSILTKLGWRQLRVERGRTLLTIAAMTLAATLAVATLVGLRSLQDSMYQYQLSSTGGMAVAFPATAAQTVAKLSASPLLTKTQQYADEGTIKVDHTKTNDITGAIHLTAVTPATKPALKSMLASGRLPQAADEVLLADVLVTAQRKLGSTIQVKSAGHTHQYRVVGTTNVYASSFIPTGGVLRITPHLPGRRITLLAALKNPATGKADMVSLTKAHDLPVSQLRLANQALKVMWGAGDTKARTTQIIIVLVMLAVIGAVALIMIYTSINLAVQARRQRYGLLRTIGTTPQQIRLLVVQESLLLVLPALLLGGVIGIGGLALALQWMNRVLAGNELPVILYLHVDWLPLVGAALFMVLVTLLAAARPARRASRVTPIEAIRALNPSPRLTARKLRPTWLIRHLHQPMLKLGAIFDRRDTRRGTMLVLLTVTVALFIGLTSFVGNFWRVFESPASADVIATLLGQGDQTKQLKRTLAKVTGIKRQLIVRTTSVMIKSGKETGNDLTLYVVPEAQLARDFGGQPTLLNTKVFYETAKGRQYYAWQINPKTNRRLHLVNGFEAKKAGQWIAPQYMALSKAPGFKGMLYPDGLAGLVISLTQFHQWAGKLGMKDADLTSEVAVKLSPKSQHTAVIKALRSQFGRAQIADVVADNQQSEAIITVVRLTAWAFIALLSLVCLATVINHTFANLTASRRSLAMLQSIGTTPKQVLTMQQGQYSLLLVQGWLLGSLLGIGLSALLFRVMAGAYSNAHFVWPGVQILVALAALMIVWLGFGFATWRMLNHQNIDELVRSSD</sequence>
<dbReference type="Proteomes" id="UP001597199">
    <property type="component" value="Unassembled WGS sequence"/>
</dbReference>
<feature type="transmembrane region" description="Helical" evidence="7">
    <location>
        <begin position="424"/>
        <end position="445"/>
    </location>
</feature>
<feature type="domain" description="ABC3 transporter permease C-terminal" evidence="8">
    <location>
        <begin position="665"/>
        <end position="780"/>
    </location>
</feature>
<comment type="caution">
    <text evidence="9">The sequence shown here is derived from an EMBL/GenBank/DDBJ whole genome shotgun (WGS) entry which is preliminary data.</text>
</comment>
<evidence type="ECO:0000259" key="8">
    <source>
        <dbReference type="Pfam" id="PF02687"/>
    </source>
</evidence>
<feature type="transmembrane region" description="Helical" evidence="7">
    <location>
        <begin position="345"/>
        <end position="364"/>
    </location>
</feature>
<keyword evidence="2" id="KW-1003">Cell membrane</keyword>
<keyword evidence="10" id="KW-1185">Reference proteome</keyword>
<dbReference type="RefSeq" id="WP_204119084.1">
    <property type="nucleotide sequence ID" value="NZ_BOLV01000011.1"/>
</dbReference>
<comment type="subcellular location">
    <subcellularLocation>
        <location evidence="1">Cell membrane</location>
        <topology evidence="1">Multi-pass membrane protein</topology>
    </subcellularLocation>
</comment>
<comment type="similarity">
    <text evidence="6">Belongs to the ABC-4 integral membrane protein family.</text>
</comment>
<evidence type="ECO:0000313" key="10">
    <source>
        <dbReference type="Proteomes" id="UP001597199"/>
    </source>
</evidence>
<proteinExistence type="inferred from homology"/>
<gene>
    <name evidence="9" type="ORF">ACFQ41_10435</name>
</gene>
<keyword evidence="3 7" id="KW-0812">Transmembrane</keyword>
<feature type="transmembrane region" description="Helical" evidence="7">
    <location>
        <begin position="20"/>
        <end position="40"/>
    </location>
</feature>
<feature type="transmembrane region" description="Helical" evidence="7">
    <location>
        <begin position="714"/>
        <end position="737"/>
    </location>
</feature>
<feature type="domain" description="ABC3 transporter permease C-terminal" evidence="8">
    <location>
        <begin position="251"/>
        <end position="375"/>
    </location>
</feature>
<evidence type="ECO:0000256" key="6">
    <source>
        <dbReference type="ARBA" id="ARBA00038076"/>
    </source>
</evidence>
<evidence type="ECO:0000256" key="3">
    <source>
        <dbReference type="ARBA" id="ARBA00022692"/>
    </source>
</evidence>
<dbReference type="InterPro" id="IPR003838">
    <property type="entry name" value="ABC3_permease_C"/>
</dbReference>
<accession>A0ABW4BGT6</accession>
<dbReference type="EMBL" id="JBHTOA010000040">
    <property type="protein sequence ID" value="MFD1399724.1"/>
    <property type="molecule type" value="Genomic_DNA"/>
</dbReference>
<organism evidence="9 10">
    <name type="scientific">Lacticaseibacillus suilingensis</name>
    <dbReference type="NCBI Taxonomy" id="2799577"/>
    <lineage>
        <taxon>Bacteria</taxon>
        <taxon>Bacillati</taxon>
        <taxon>Bacillota</taxon>
        <taxon>Bacilli</taxon>
        <taxon>Lactobacillales</taxon>
        <taxon>Lactobacillaceae</taxon>
        <taxon>Lacticaseibacillus</taxon>
    </lineage>
</organism>
<dbReference type="Pfam" id="PF02687">
    <property type="entry name" value="FtsX"/>
    <property type="match status" value="2"/>
</dbReference>
<dbReference type="PANTHER" id="PTHR30572">
    <property type="entry name" value="MEMBRANE COMPONENT OF TRANSPORTER-RELATED"/>
    <property type="match status" value="1"/>
</dbReference>
<feature type="transmembrane region" description="Helical" evidence="7">
    <location>
        <begin position="749"/>
        <end position="773"/>
    </location>
</feature>
<dbReference type="InterPro" id="IPR050250">
    <property type="entry name" value="Macrolide_Exporter_MacB"/>
</dbReference>
<evidence type="ECO:0000256" key="5">
    <source>
        <dbReference type="ARBA" id="ARBA00023136"/>
    </source>
</evidence>
<evidence type="ECO:0000256" key="2">
    <source>
        <dbReference type="ARBA" id="ARBA00022475"/>
    </source>
</evidence>
<dbReference type="PANTHER" id="PTHR30572:SF4">
    <property type="entry name" value="ABC TRANSPORTER PERMEASE YTRF"/>
    <property type="match status" value="1"/>
</dbReference>
<evidence type="ECO:0000313" key="9">
    <source>
        <dbReference type="EMBL" id="MFD1399724.1"/>
    </source>
</evidence>
<reference evidence="10" key="1">
    <citation type="journal article" date="2019" name="Int. J. Syst. Evol. Microbiol.">
        <title>The Global Catalogue of Microorganisms (GCM) 10K type strain sequencing project: providing services to taxonomists for standard genome sequencing and annotation.</title>
        <authorList>
            <consortium name="The Broad Institute Genomics Platform"/>
            <consortium name="The Broad Institute Genome Sequencing Center for Infectious Disease"/>
            <person name="Wu L."/>
            <person name="Ma J."/>
        </authorList>
    </citation>
    <scope>NUCLEOTIDE SEQUENCE [LARGE SCALE GENOMIC DNA]</scope>
    <source>
        <strain evidence="10">CCM 9110</strain>
    </source>
</reference>
<feature type="transmembrane region" description="Helical" evidence="7">
    <location>
        <begin position="246"/>
        <end position="268"/>
    </location>
</feature>
<feature type="transmembrane region" description="Helical" evidence="7">
    <location>
        <begin position="661"/>
        <end position="683"/>
    </location>
</feature>
<keyword evidence="5 7" id="KW-0472">Membrane</keyword>
<evidence type="ECO:0000256" key="7">
    <source>
        <dbReference type="SAM" id="Phobius"/>
    </source>
</evidence>
<evidence type="ECO:0000256" key="1">
    <source>
        <dbReference type="ARBA" id="ARBA00004651"/>
    </source>
</evidence>
<evidence type="ECO:0000256" key="4">
    <source>
        <dbReference type="ARBA" id="ARBA00022989"/>
    </source>
</evidence>
<feature type="transmembrane region" description="Helical" evidence="7">
    <location>
        <begin position="301"/>
        <end position="325"/>
    </location>
</feature>
<protein>
    <submittedName>
        <fullName evidence="9">FtsX-like permease family protein</fullName>
    </submittedName>
</protein>